<protein>
    <recommendedName>
        <fullName evidence="1">CdiI immunity protein domain-containing protein</fullName>
    </recommendedName>
</protein>
<dbReference type="Pfam" id="PF18593">
    <property type="entry name" value="CdiI_2"/>
    <property type="match status" value="1"/>
</dbReference>
<dbReference type="GeneID" id="84633702"/>
<evidence type="ECO:0000313" key="2">
    <source>
        <dbReference type="EMBL" id="AUY25826.1"/>
    </source>
</evidence>
<proteinExistence type="predicted"/>
<dbReference type="InterPro" id="IPR041129">
    <property type="entry name" value="CdiI_2"/>
</dbReference>
<keyword evidence="3" id="KW-1185">Reference proteome</keyword>
<evidence type="ECO:0000259" key="1">
    <source>
        <dbReference type="Pfam" id="PF18593"/>
    </source>
</evidence>
<gene>
    <name evidence="2" type="ORF">C2E16_13495</name>
</gene>
<organism evidence="2 3">
    <name type="scientific">Mixta calida</name>
    <dbReference type="NCBI Taxonomy" id="665913"/>
    <lineage>
        <taxon>Bacteria</taxon>
        <taxon>Pseudomonadati</taxon>
        <taxon>Pseudomonadota</taxon>
        <taxon>Gammaproteobacteria</taxon>
        <taxon>Enterobacterales</taxon>
        <taxon>Erwiniaceae</taxon>
        <taxon>Mixta</taxon>
    </lineage>
</organism>
<dbReference type="RefSeq" id="WP_038625315.1">
    <property type="nucleotide sequence ID" value="NZ_CP026378.1"/>
</dbReference>
<reference evidence="2 3" key="1">
    <citation type="submission" date="2018-01" db="EMBL/GenBank/DDBJ databases">
        <title>Complete and assembled Genome of Pantoea calida DSM22759T.</title>
        <authorList>
            <person name="Stevens M.J.A."/>
            <person name="Zurfluh K."/>
            <person name="Stephan R."/>
        </authorList>
    </citation>
    <scope>NUCLEOTIDE SEQUENCE [LARGE SCALE GENOMIC DNA]</scope>
    <source>
        <strain evidence="2 3">DSM 22759</strain>
    </source>
</reference>
<evidence type="ECO:0000313" key="3">
    <source>
        <dbReference type="Proteomes" id="UP000237673"/>
    </source>
</evidence>
<sequence length="105" mass="12392">MNRLQKWRLRRKYSSLGSMIRVFFSPQDCDAFGEAIEEIMQSYQYYFHYKEAQQILKMQISGMLETVDDADLGYRMSLITEGEFKPELWGETWRSFLLCVLAAVG</sequence>
<accession>A0ABN5HB98</accession>
<name>A0ABN5HB98_9GAMM</name>
<dbReference type="EMBL" id="CP026378">
    <property type="protein sequence ID" value="AUY25826.1"/>
    <property type="molecule type" value="Genomic_DNA"/>
</dbReference>
<feature type="domain" description="CdiI immunity protein" evidence="1">
    <location>
        <begin position="13"/>
        <end position="100"/>
    </location>
</feature>
<dbReference type="Proteomes" id="UP000237673">
    <property type="component" value="Chromosome"/>
</dbReference>